<protein>
    <submittedName>
        <fullName evidence="1">Uncharacterized protein</fullName>
    </submittedName>
</protein>
<evidence type="ECO:0000313" key="1">
    <source>
        <dbReference type="EMBL" id="CDW17969.1"/>
    </source>
</evidence>
<organism evidence="1">
    <name type="scientific">Lepeophtheirus salmonis</name>
    <name type="common">Salmon louse</name>
    <name type="synonym">Caligus salmonis</name>
    <dbReference type="NCBI Taxonomy" id="72036"/>
    <lineage>
        <taxon>Eukaryota</taxon>
        <taxon>Metazoa</taxon>
        <taxon>Ecdysozoa</taxon>
        <taxon>Arthropoda</taxon>
        <taxon>Crustacea</taxon>
        <taxon>Multicrustacea</taxon>
        <taxon>Hexanauplia</taxon>
        <taxon>Copepoda</taxon>
        <taxon>Siphonostomatoida</taxon>
        <taxon>Caligidae</taxon>
        <taxon>Lepeophtheirus</taxon>
    </lineage>
</organism>
<reference evidence="1" key="1">
    <citation type="submission" date="2014-05" db="EMBL/GenBank/DDBJ databases">
        <authorList>
            <person name="Chronopoulou M."/>
        </authorList>
    </citation>
    <scope>NUCLEOTIDE SEQUENCE</scope>
    <source>
        <tissue evidence="1">Whole organism</tissue>
    </source>
</reference>
<sequence length="26" mass="3390">MFELIERLARWEIFRMSQRFIVFKSR</sequence>
<dbReference type="AlphaFoldDB" id="A0A0K2SW51"/>
<proteinExistence type="predicted"/>
<name>A0A0K2SW51_LEPSM</name>
<accession>A0A0K2SW51</accession>
<dbReference type="EMBL" id="HACA01000608">
    <property type="protein sequence ID" value="CDW17969.1"/>
    <property type="molecule type" value="Transcribed_RNA"/>
</dbReference>